<comment type="caution">
    <text evidence="1">The sequence shown here is derived from an EMBL/GenBank/DDBJ whole genome shotgun (WGS) entry which is preliminary data.</text>
</comment>
<dbReference type="EMBL" id="CASHSV030000409">
    <property type="protein sequence ID" value="CAJ2662641.1"/>
    <property type="molecule type" value="Genomic_DNA"/>
</dbReference>
<proteinExistence type="predicted"/>
<sequence>MAPPKLKRNFPPITEYNGTSSPHESVAADLDGTLLISRSSFPYFMLVAVEAGSLLRGFILLLSVPFIIFAYLFVSESLGIQMLIFISFAGLQFDAIELASRAVLPRFYAADVRRESFEVFDRCKRKVVVTANPTVMVDAFVKDYLGGDKVLGTEIEVNPKTKKATGFVKKPGVLVGDLKRLAVVKEFGDELPDFGLGDRKTDHDFMSICKEGYMVPPNKSAKPVPQERLKSRIIFHGHFIQRPDPLNAAISFAWIPFGFILSIIEVYLNLPLPDLVRRWQIFGIPSPQEGNQSR</sequence>
<keyword evidence="2" id="KW-1185">Reference proteome</keyword>
<evidence type="ECO:0000313" key="1">
    <source>
        <dbReference type="EMBL" id="CAJ2662641.1"/>
    </source>
</evidence>
<evidence type="ECO:0000313" key="2">
    <source>
        <dbReference type="Proteomes" id="UP001177021"/>
    </source>
</evidence>
<name>A0ACB0L2A0_TRIPR</name>
<reference evidence="1" key="1">
    <citation type="submission" date="2023-10" db="EMBL/GenBank/DDBJ databases">
        <authorList>
            <person name="Rodriguez Cubillos JULIANA M."/>
            <person name="De Vega J."/>
        </authorList>
    </citation>
    <scope>NUCLEOTIDE SEQUENCE</scope>
</reference>
<organism evidence="1 2">
    <name type="scientific">Trifolium pratense</name>
    <name type="common">Red clover</name>
    <dbReference type="NCBI Taxonomy" id="57577"/>
    <lineage>
        <taxon>Eukaryota</taxon>
        <taxon>Viridiplantae</taxon>
        <taxon>Streptophyta</taxon>
        <taxon>Embryophyta</taxon>
        <taxon>Tracheophyta</taxon>
        <taxon>Spermatophyta</taxon>
        <taxon>Magnoliopsida</taxon>
        <taxon>eudicotyledons</taxon>
        <taxon>Gunneridae</taxon>
        <taxon>Pentapetalae</taxon>
        <taxon>rosids</taxon>
        <taxon>fabids</taxon>
        <taxon>Fabales</taxon>
        <taxon>Fabaceae</taxon>
        <taxon>Papilionoideae</taxon>
        <taxon>50 kb inversion clade</taxon>
        <taxon>NPAAA clade</taxon>
        <taxon>Hologalegina</taxon>
        <taxon>IRL clade</taxon>
        <taxon>Trifolieae</taxon>
        <taxon>Trifolium</taxon>
    </lineage>
</organism>
<dbReference type="Proteomes" id="UP001177021">
    <property type="component" value="Unassembled WGS sequence"/>
</dbReference>
<protein>
    <submittedName>
        <fullName evidence="1">Uncharacterized protein</fullName>
    </submittedName>
</protein>
<accession>A0ACB0L2A0</accession>
<gene>
    <name evidence="1" type="ORF">MILVUS5_LOCUS28201</name>
</gene>